<reference evidence="3 4" key="1">
    <citation type="submission" date="2014-06" db="EMBL/GenBank/DDBJ databases">
        <title>Evolutionary Origins and Diversification of the Mycorrhizal Mutualists.</title>
        <authorList>
            <consortium name="DOE Joint Genome Institute"/>
            <consortium name="Mycorrhizal Genomics Consortium"/>
            <person name="Kohler A."/>
            <person name="Kuo A."/>
            <person name="Nagy L.G."/>
            <person name="Floudas D."/>
            <person name="Copeland A."/>
            <person name="Barry K.W."/>
            <person name="Cichocki N."/>
            <person name="Veneault-Fourrey C."/>
            <person name="LaButti K."/>
            <person name="Lindquist E.A."/>
            <person name="Lipzen A."/>
            <person name="Lundell T."/>
            <person name="Morin E."/>
            <person name="Murat C."/>
            <person name="Riley R."/>
            <person name="Ohm R."/>
            <person name="Sun H."/>
            <person name="Tunlid A."/>
            <person name="Henrissat B."/>
            <person name="Grigoriev I.V."/>
            <person name="Hibbett D.S."/>
            <person name="Martin F."/>
        </authorList>
    </citation>
    <scope>NUCLEOTIDE SEQUENCE [LARGE SCALE GENOMIC DNA]</scope>
    <source>
        <strain evidence="3 4">SS14</strain>
    </source>
</reference>
<evidence type="ECO:0000313" key="3">
    <source>
        <dbReference type="EMBL" id="KIJ27256.1"/>
    </source>
</evidence>
<dbReference type="Proteomes" id="UP000054279">
    <property type="component" value="Unassembled WGS sequence"/>
</dbReference>
<feature type="transmembrane region" description="Helical" evidence="1">
    <location>
        <begin position="58"/>
        <end position="81"/>
    </location>
</feature>
<feature type="transmembrane region" description="Helical" evidence="1">
    <location>
        <begin position="101"/>
        <end position="126"/>
    </location>
</feature>
<keyword evidence="1" id="KW-0812">Transmembrane</keyword>
<feature type="transmembrane region" description="Helical" evidence="1">
    <location>
        <begin position="147"/>
        <end position="173"/>
    </location>
</feature>
<keyword evidence="4" id="KW-1185">Reference proteome</keyword>
<feature type="transmembrane region" description="Helical" evidence="1">
    <location>
        <begin position="185"/>
        <end position="209"/>
    </location>
</feature>
<dbReference type="AlphaFoldDB" id="A0A0C9UP83"/>
<protein>
    <recommendedName>
        <fullName evidence="2">DUF6534 domain-containing protein</fullName>
    </recommendedName>
</protein>
<feature type="transmembrane region" description="Helical" evidence="1">
    <location>
        <begin position="16"/>
        <end position="37"/>
    </location>
</feature>
<dbReference type="OrthoDB" id="2971182at2759"/>
<proteinExistence type="predicted"/>
<feature type="domain" description="DUF6534" evidence="2">
    <location>
        <begin position="197"/>
        <end position="285"/>
    </location>
</feature>
<dbReference type="PANTHER" id="PTHR40465">
    <property type="entry name" value="CHROMOSOME 1, WHOLE GENOME SHOTGUN SEQUENCE"/>
    <property type="match status" value="1"/>
</dbReference>
<name>A0A0C9UP83_SPHS4</name>
<dbReference type="Pfam" id="PF20152">
    <property type="entry name" value="DUF6534"/>
    <property type="match status" value="1"/>
</dbReference>
<sequence>MSDLSYSGSVEELYPAFYQGGLAYLISLFLSAGLWGLSAAQTVTYYRTYPNDTNFLKYTVAVLRLVNTAHILALGVCHYIWLIPSRLPVNYFNILSSLKTIPVGFIHYLLISLCQWYLVVLIVEILPLICDASFYAMRVYIVSEKNIYLTSIIVFFTVSQLVTGYVSVVKLLIDGSLTVVYEKFVHIAITISIVTCIACDLMICLSLAYYLKKRSVDTFEQSRDMITKLIIYSINIGVVATAFTVAYFILWKAGSPSQFLWVIMYDPAASIYMNSLLVSLNARESMRKKLRSANTADLSSSSTQHTSGMELSKLNGSHLRVKEDTLKRPYGEFAIDR</sequence>
<dbReference type="HOGENOM" id="CLU_046025_5_1_1"/>
<evidence type="ECO:0000313" key="4">
    <source>
        <dbReference type="Proteomes" id="UP000054279"/>
    </source>
</evidence>
<keyword evidence="1" id="KW-0472">Membrane</keyword>
<keyword evidence="1" id="KW-1133">Transmembrane helix</keyword>
<evidence type="ECO:0000259" key="2">
    <source>
        <dbReference type="Pfam" id="PF20152"/>
    </source>
</evidence>
<evidence type="ECO:0000256" key="1">
    <source>
        <dbReference type="SAM" id="Phobius"/>
    </source>
</evidence>
<organism evidence="3 4">
    <name type="scientific">Sphaerobolus stellatus (strain SS14)</name>
    <dbReference type="NCBI Taxonomy" id="990650"/>
    <lineage>
        <taxon>Eukaryota</taxon>
        <taxon>Fungi</taxon>
        <taxon>Dikarya</taxon>
        <taxon>Basidiomycota</taxon>
        <taxon>Agaricomycotina</taxon>
        <taxon>Agaricomycetes</taxon>
        <taxon>Phallomycetidae</taxon>
        <taxon>Geastrales</taxon>
        <taxon>Sphaerobolaceae</taxon>
        <taxon>Sphaerobolus</taxon>
    </lineage>
</organism>
<feature type="transmembrane region" description="Helical" evidence="1">
    <location>
        <begin position="262"/>
        <end position="282"/>
    </location>
</feature>
<accession>A0A0C9UP83</accession>
<dbReference type="PANTHER" id="PTHR40465:SF1">
    <property type="entry name" value="DUF6534 DOMAIN-CONTAINING PROTEIN"/>
    <property type="match status" value="1"/>
</dbReference>
<feature type="transmembrane region" description="Helical" evidence="1">
    <location>
        <begin position="229"/>
        <end position="250"/>
    </location>
</feature>
<dbReference type="InterPro" id="IPR045339">
    <property type="entry name" value="DUF6534"/>
</dbReference>
<dbReference type="EMBL" id="KN837341">
    <property type="protein sequence ID" value="KIJ27256.1"/>
    <property type="molecule type" value="Genomic_DNA"/>
</dbReference>
<gene>
    <name evidence="3" type="ORF">M422DRAFT_784976</name>
</gene>